<dbReference type="AlphaFoldDB" id="A0A2K8UG01"/>
<organism evidence="1 2">
    <name type="scientific">Candidatus Thiodictyon syntrophicum</name>
    <dbReference type="NCBI Taxonomy" id="1166950"/>
    <lineage>
        <taxon>Bacteria</taxon>
        <taxon>Pseudomonadati</taxon>
        <taxon>Pseudomonadota</taxon>
        <taxon>Gammaproteobacteria</taxon>
        <taxon>Chromatiales</taxon>
        <taxon>Chromatiaceae</taxon>
        <taxon>Thiodictyon</taxon>
    </lineage>
</organism>
<name>A0A2K8UG01_9GAMM</name>
<accession>A0A2K8UG01</accession>
<evidence type="ECO:0008006" key="3">
    <source>
        <dbReference type="Google" id="ProtNLM"/>
    </source>
</evidence>
<dbReference type="EMBL" id="CP020370">
    <property type="protein sequence ID" value="AUB84523.1"/>
    <property type="molecule type" value="Genomic_DNA"/>
</dbReference>
<evidence type="ECO:0000313" key="2">
    <source>
        <dbReference type="Proteomes" id="UP000232638"/>
    </source>
</evidence>
<evidence type="ECO:0000313" key="1">
    <source>
        <dbReference type="EMBL" id="AUB84523.1"/>
    </source>
</evidence>
<reference evidence="1 2" key="1">
    <citation type="submission" date="2017-03" db="EMBL/GenBank/DDBJ databases">
        <title>Complete genome sequence of Candidatus 'Thiodictyon syntrophicum' sp. nov. strain Cad16T, a photolithoautotroph purple sulfur bacterium isolated from an alpine meromictic lake.</title>
        <authorList>
            <person name="Luedin S.M."/>
            <person name="Pothier J.F."/>
            <person name="Danza F."/>
            <person name="Storelli N."/>
            <person name="Wittwer M."/>
            <person name="Tonolla M."/>
        </authorList>
    </citation>
    <scope>NUCLEOTIDE SEQUENCE [LARGE SCALE GENOMIC DNA]</scope>
    <source>
        <strain evidence="1 2">Cad16T</strain>
    </source>
</reference>
<gene>
    <name evidence="1" type="ORF">THSYN_28730</name>
</gene>
<proteinExistence type="predicted"/>
<sequence>MRAVGTQIQSFLYGTFWVDLTLYDQFGAEIASFLNIEGENTENGDGTALFVGAVSDADNIARMVLAGAGDGAAINAIIVPEPPTLLLTLTLLGLLPAALRARIRGGRTVR</sequence>
<dbReference type="KEGG" id="tsy:THSYN_28730"/>
<keyword evidence="2" id="KW-1185">Reference proteome</keyword>
<protein>
    <recommendedName>
        <fullName evidence="3">PEP-CTERM protein-sorting domain-containing protein</fullName>
    </recommendedName>
</protein>
<dbReference type="Proteomes" id="UP000232638">
    <property type="component" value="Chromosome"/>
</dbReference>